<name>A1C8X2_ASPCL</name>
<dbReference type="InterPro" id="IPR006091">
    <property type="entry name" value="Acyl-CoA_Oxase/DH_mid-dom"/>
</dbReference>
<feature type="domain" description="Acyl-CoA oxidase/dehydrogenase middle" evidence="1">
    <location>
        <begin position="158"/>
        <end position="251"/>
    </location>
</feature>
<dbReference type="Gene3D" id="1.10.540.10">
    <property type="entry name" value="Acyl-CoA dehydrogenase/oxidase, N-terminal domain"/>
    <property type="match status" value="1"/>
</dbReference>
<dbReference type="Proteomes" id="UP000006701">
    <property type="component" value="Unassembled WGS sequence"/>
</dbReference>
<proteinExistence type="predicted"/>
<dbReference type="KEGG" id="act:ACLA_044790"/>
<dbReference type="eggNOG" id="KOG0139">
    <property type="taxonomic scope" value="Eukaryota"/>
</dbReference>
<dbReference type="SUPFAM" id="SSF56645">
    <property type="entry name" value="Acyl-CoA dehydrogenase NM domain-like"/>
    <property type="match status" value="1"/>
</dbReference>
<dbReference type="GO" id="GO:0033539">
    <property type="term" value="P:fatty acid beta-oxidation using acyl-CoA dehydrogenase"/>
    <property type="evidence" value="ECO:0007669"/>
    <property type="project" value="TreeGrafter"/>
</dbReference>
<protein>
    <submittedName>
        <fullName evidence="2">Acyl-CoA dehydrogenase, putative</fullName>
    </submittedName>
</protein>
<dbReference type="PANTHER" id="PTHR43884:SF34">
    <property type="entry name" value="ACYL-COA DEHYDROGENASE FAMILY PROTEIN"/>
    <property type="match status" value="1"/>
</dbReference>
<dbReference type="VEuPathDB" id="FungiDB:ACLA_044790"/>
<dbReference type="InterPro" id="IPR037069">
    <property type="entry name" value="AcylCoA_DH/ox_N_sf"/>
</dbReference>
<dbReference type="AlphaFoldDB" id="A1C8X2"/>
<evidence type="ECO:0000313" key="2">
    <source>
        <dbReference type="EMBL" id="EAW13759.1"/>
    </source>
</evidence>
<reference evidence="2 3" key="1">
    <citation type="journal article" date="2008" name="PLoS Genet.">
        <title>Genomic islands in the pathogenic filamentous fungus Aspergillus fumigatus.</title>
        <authorList>
            <person name="Fedorova N.D."/>
            <person name="Khaldi N."/>
            <person name="Joardar V.S."/>
            <person name="Maiti R."/>
            <person name="Amedeo P."/>
            <person name="Anderson M.J."/>
            <person name="Crabtree J."/>
            <person name="Silva J.C."/>
            <person name="Badger J.H."/>
            <person name="Albarraq A."/>
            <person name="Angiuoli S."/>
            <person name="Bussey H."/>
            <person name="Bowyer P."/>
            <person name="Cotty P.J."/>
            <person name="Dyer P.S."/>
            <person name="Egan A."/>
            <person name="Galens K."/>
            <person name="Fraser-Liggett C.M."/>
            <person name="Haas B.J."/>
            <person name="Inman J.M."/>
            <person name="Kent R."/>
            <person name="Lemieux S."/>
            <person name="Malavazi I."/>
            <person name="Orvis J."/>
            <person name="Roemer T."/>
            <person name="Ronning C.M."/>
            <person name="Sundaram J.P."/>
            <person name="Sutton G."/>
            <person name="Turner G."/>
            <person name="Venter J.C."/>
            <person name="White O.R."/>
            <person name="Whitty B.R."/>
            <person name="Youngman P."/>
            <person name="Wolfe K.H."/>
            <person name="Goldman G.H."/>
            <person name="Wortman J.R."/>
            <person name="Jiang B."/>
            <person name="Denning D.W."/>
            <person name="Nierman W.C."/>
        </authorList>
    </citation>
    <scope>NUCLEOTIDE SEQUENCE [LARGE SCALE GENOMIC DNA]</scope>
    <source>
        <strain evidence="3">ATCC 1007 / CBS 513.65 / DSM 816 / NCTC 3887 / NRRL 1</strain>
    </source>
</reference>
<dbReference type="Gene3D" id="2.40.110.10">
    <property type="entry name" value="Butyryl-CoA Dehydrogenase, subunit A, domain 2"/>
    <property type="match status" value="1"/>
</dbReference>
<evidence type="ECO:0000313" key="3">
    <source>
        <dbReference type="Proteomes" id="UP000006701"/>
    </source>
</evidence>
<dbReference type="GO" id="GO:0003995">
    <property type="term" value="F:acyl-CoA dehydrogenase activity"/>
    <property type="evidence" value="ECO:0007669"/>
    <property type="project" value="TreeGrafter"/>
</dbReference>
<dbReference type="HOGENOM" id="CLU_018204_3_4_1"/>
<dbReference type="InterPro" id="IPR046373">
    <property type="entry name" value="Acyl-CoA_Oxase/DH_mid-dom_sf"/>
</dbReference>
<sequence length="271" mass="30118">MNFDVPAELTSYLETLGSFIECTILPLQRTDDNNRFFDHRQEYARTDWTQGGIPPKEWEGLIDQARVLADRAGFYRFALPQVYGGQEHPDTNLWMSVIRFHSAAHPGYGGGLGTDNDLRKEHSVVGNFPDILMMHHFGTPEQRASFIPQRLRGRFRVAVGLTQPDHGSGATFLSTRASPVGEGFEITGRKKWQMGAHHCTHLIIFARPSGRPGSARGITAFLVARETPGVRVSSFEWSSPMPTDHATVELEKVWVPASSVLGRVDHGLAIA</sequence>
<dbReference type="CDD" id="cd00567">
    <property type="entry name" value="ACAD"/>
    <property type="match status" value="1"/>
</dbReference>
<dbReference type="InterPro" id="IPR009100">
    <property type="entry name" value="AcylCoA_DH/oxidase_NM_dom_sf"/>
</dbReference>
<evidence type="ECO:0000259" key="1">
    <source>
        <dbReference type="Pfam" id="PF02770"/>
    </source>
</evidence>
<dbReference type="OMA" id="IECTILP"/>
<dbReference type="OrthoDB" id="9988775at2759"/>
<dbReference type="GeneID" id="4707252"/>
<dbReference type="Pfam" id="PF02770">
    <property type="entry name" value="Acyl-CoA_dh_M"/>
    <property type="match status" value="1"/>
</dbReference>
<dbReference type="EMBL" id="DS027046">
    <property type="protein sequence ID" value="EAW13759.1"/>
    <property type="molecule type" value="Genomic_DNA"/>
</dbReference>
<dbReference type="STRING" id="344612.A1C8X2"/>
<organism evidence="2 3">
    <name type="scientific">Aspergillus clavatus (strain ATCC 1007 / CBS 513.65 / DSM 816 / NCTC 3887 / NRRL 1 / QM 1276 / 107)</name>
    <dbReference type="NCBI Taxonomy" id="344612"/>
    <lineage>
        <taxon>Eukaryota</taxon>
        <taxon>Fungi</taxon>
        <taxon>Dikarya</taxon>
        <taxon>Ascomycota</taxon>
        <taxon>Pezizomycotina</taxon>
        <taxon>Eurotiomycetes</taxon>
        <taxon>Eurotiomycetidae</taxon>
        <taxon>Eurotiales</taxon>
        <taxon>Aspergillaceae</taxon>
        <taxon>Aspergillus</taxon>
        <taxon>Aspergillus subgen. Fumigati</taxon>
    </lineage>
</organism>
<gene>
    <name evidence="2" type="ORF">ACLA_044790</name>
</gene>
<keyword evidence="3" id="KW-1185">Reference proteome</keyword>
<dbReference type="GO" id="GO:0050660">
    <property type="term" value="F:flavin adenine dinucleotide binding"/>
    <property type="evidence" value="ECO:0007669"/>
    <property type="project" value="InterPro"/>
</dbReference>
<accession>A1C8X2</accession>
<dbReference type="RefSeq" id="XP_001275185.1">
    <property type="nucleotide sequence ID" value="XM_001275184.1"/>
</dbReference>
<dbReference type="GO" id="GO:0046359">
    <property type="term" value="P:butyrate catabolic process"/>
    <property type="evidence" value="ECO:0007669"/>
    <property type="project" value="TreeGrafter"/>
</dbReference>
<dbReference type="PANTHER" id="PTHR43884">
    <property type="entry name" value="ACYL-COA DEHYDROGENASE"/>
    <property type="match status" value="1"/>
</dbReference>